<accession>A0A381DJ15</accession>
<dbReference type="Pfam" id="PF01546">
    <property type="entry name" value="Peptidase_M20"/>
    <property type="match status" value="1"/>
</dbReference>
<dbReference type="PROSITE" id="PS00758">
    <property type="entry name" value="ARGE_DAPE_CPG2_1"/>
    <property type="match status" value="1"/>
</dbReference>
<keyword evidence="4 11" id="KW-0378">Hydrolase</keyword>
<feature type="binding site" evidence="9">
    <location>
        <position position="80"/>
    </location>
    <ligand>
        <name>Zn(2+)</name>
        <dbReference type="ChEBI" id="CHEBI:29105"/>
        <label>1</label>
    </ligand>
</feature>
<dbReference type="GO" id="GO:0006518">
    <property type="term" value="P:peptide metabolic process"/>
    <property type="evidence" value="ECO:0007669"/>
    <property type="project" value="InterPro"/>
</dbReference>
<dbReference type="GO" id="GO:0006508">
    <property type="term" value="P:proteolysis"/>
    <property type="evidence" value="ECO:0007669"/>
    <property type="project" value="UniProtKB-UniRule"/>
</dbReference>
<keyword evidence="11" id="KW-0031">Aminopeptidase</keyword>
<evidence type="ECO:0000256" key="3">
    <source>
        <dbReference type="ARBA" id="ARBA00022723"/>
    </source>
</evidence>
<dbReference type="Gene3D" id="3.40.630.10">
    <property type="entry name" value="Zn peptidases"/>
    <property type="match status" value="1"/>
</dbReference>
<reference evidence="11 12" key="1">
    <citation type="submission" date="2018-06" db="EMBL/GenBank/DDBJ databases">
        <authorList>
            <consortium name="Pathogen Informatics"/>
            <person name="Doyle S."/>
        </authorList>
    </citation>
    <scope>NUCLEOTIDE SEQUENCE [LARGE SCALE GENOMIC DNA]</scope>
    <source>
        <strain evidence="11 12">NCTC12475</strain>
    </source>
</reference>
<keyword evidence="6" id="KW-0482">Metalloprotease</keyword>
<dbReference type="STRING" id="32024.GCA_000788295_01848"/>
<dbReference type="NCBIfam" id="TIGR01882">
    <property type="entry name" value="peptidase-T"/>
    <property type="match status" value="1"/>
</dbReference>
<evidence type="ECO:0000259" key="10">
    <source>
        <dbReference type="Pfam" id="PF07687"/>
    </source>
</evidence>
<dbReference type="InterPro" id="IPR001261">
    <property type="entry name" value="ArgE/DapE_CS"/>
</dbReference>
<evidence type="ECO:0000256" key="5">
    <source>
        <dbReference type="ARBA" id="ARBA00022833"/>
    </source>
</evidence>
<dbReference type="GO" id="GO:0008237">
    <property type="term" value="F:metallopeptidase activity"/>
    <property type="evidence" value="ECO:0007669"/>
    <property type="project" value="UniProtKB-KW"/>
</dbReference>
<sequence length="407" mass="45063">MDIVQRFLNYTKINTTTNRQNGADGVMPSNLAELELAKLIKSELENLGIKNISLNEKSILIAKIPTNSKKSLPSIAFFAHLDTSAEQSGDTKAKIVSNYQGGDIALNDKISLKVSENAELKNYIGDDIITTDGTSLLGADDKAAIAAIVDMAEYFCLNQDIEHGEIVICFLPDEEQGLRGAKALDAKDIGADFGYCLDCCEIGEFIYENWNAGDCEIEFTGVSAHPMNAKGKLINSLLMAHKFISLLPSGEAPEYTQNKEGYFWVKGLSGNSAKTILKLDIREFDEAKYYQRMQFLQTMADYFNKIYDNRVKITLNDRYKNVFNYLSLDHMAINLPLQAFKNLGISPKIKPMRGGYDGAVISQKGIATPNLFTGGHNFHSIYEYLPVNSLKMASEVIKEIVKLAANG</sequence>
<feature type="binding site" evidence="9">
    <location>
        <position position="140"/>
    </location>
    <ligand>
        <name>Zn(2+)</name>
        <dbReference type="ChEBI" id="CHEBI:29105"/>
        <label>1</label>
    </ligand>
</feature>
<keyword evidence="12" id="KW-1185">Reference proteome</keyword>
<proteinExistence type="inferred from homology"/>
<evidence type="ECO:0000256" key="6">
    <source>
        <dbReference type="ARBA" id="ARBA00023049"/>
    </source>
</evidence>
<dbReference type="EC" id="3.4.11.4" evidence="7"/>
<dbReference type="Gene3D" id="3.30.70.360">
    <property type="match status" value="1"/>
</dbReference>
<evidence type="ECO:0000313" key="12">
    <source>
        <dbReference type="Proteomes" id="UP000254920"/>
    </source>
</evidence>
<evidence type="ECO:0000256" key="4">
    <source>
        <dbReference type="ARBA" id="ARBA00022801"/>
    </source>
</evidence>
<dbReference type="Proteomes" id="UP000254920">
    <property type="component" value="Unassembled WGS sequence"/>
</dbReference>
<comment type="cofactor">
    <cofactor evidence="9">
        <name>Zn(2+)</name>
        <dbReference type="ChEBI" id="CHEBI:29105"/>
    </cofactor>
    <text evidence="9">Binds 2 Zn(2+) ions per subunit.</text>
</comment>
<dbReference type="Pfam" id="PF07687">
    <property type="entry name" value="M20_dimer"/>
    <property type="match status" value="1"/>
</dbReference>
<feature type="active site" description="Proton acceptor" evidence="8">
    <location>
        <position position="174"/>
    </location>
</feature>
<dbReference type="SUPFAM" id="SSF55031">
    <property type="entry name" value="Bacterial exopeptidase dimerisation domain"/>
    <property type="match status" value="1"/>
</dbReference>
<protein>
    <recommendedName>
        <fullName evidence="7">Peptidase T</fullName>
        <ecNumber evidence="7">3.4.11.4</ecNumber>
    </recommendedName>
</protein>
<evidence type="ECO:0000313" key="11">
    <source>
        <dbReference type="EMBL" id="SUX10694.1"/>
    </source>
</evidence>
<dbReference type="PANTHER" id="PTHR42994:SF1">
    <property type="entry name" value="PEPTIDASE T"/>
    <property type="match status" value="1"/>
</dbReference>
<dbReference type="SUPFAM" id="SSF53187">
    <property type="entry name" value="Zn-dependent exopeptidases"/>
    <property type="match status" value="1"/>
</dbReference>
<dbReference type="OrthoDB" id="9804934at2"/>
<comment type="similarity">
    <text evidence="1">Belongs to the peptidase M20B family.</text>
</comment>
<dbReference type="PROSITE" id="PS00759">
    <property type="entry name" value="ARGE_DAPE_CPG2_2"/>
    <property type="match status" value="1"/>
</dbReference>
<dbReference type="GeneID" id="93091329"/>
<dbReference type="GO" id="GO:0008270">
    <property type="term" value="F:zinc ion binding"/>
    <property type="evidence" value="ECO:0007669"/>
    <property type="project" value="InterPro"/>
</dbReference>
<evidence type="ECO:0000256" key="9">
    <source>
        <dbReference type="PIRSR" id="PIRSR037215-2"/>
    </source>
</evidence>
<dbReference type="NCBIfam" id="NF009920">
    <property type="entry name" value="PRK13381.1"/>
    <property type="match status" value="1"/>
</dbReference>
<keyword evidence="2" id="KW-0645">Protease</keyword>
<dbReference type="PANTHER" id="PTHR42994">
    <property type="entry name" value="PEPTIDASE T"/>
    <property type="match status" value="1"/>
</dbReference>
<feature type="binding site" evidence="9">
    <location>
        <position position="140"/>
    </location>
    <ligand>
        <name>Zn(2+)</name>
        <dbReference type="ChEBI" id="CHEBI:29105"/>
        <label>2</label>
    </ligand>
</feature>
<feature type="active site" evidence="8">
    <location>
        <position position="82"/>
    </location>
</feature>
<evidence type="ECO:0000256" key="1">
    <source>
        <dbReference type="ARBA" id="ARBA00009692"/>
    </source>
</evidence>
<evidence type="ECO:0000256" key="2">
    <source>
        <dbReference type="ARBA" id="ARBA00022670"/>
    </source>
</evidence>
<feature type="domain" description="Peptidase M20 dimerisation" evidence="10">
    <location>
        <begin position="210"/>
        <end position="309"/>
    </location>
</feature>
<evidence type="ECO:0000256" key="7">
    <source>
        <dbReference type="NCBIfam" id="TIGR01882"/>
    </source>
</evidence>
<keyword evidence="5 9" id="KW-0862">Zinc</keyword>
<organism evidence="11 12">
    <name type="scientific">Campylobacter sputorum subsp. sputorum</name>
    <dbReference type="NCBI Taxonomy" id="32024"/>
    <lineage>
        <taxon>Bacteria</taxon>
        <taxon>Pseudomonadati</taxon>
        <taxon>Campylobacterota</taxon>
        <taxon>Epsilonproteobacteria</taxon>
        <taxon>Campylobacterales</taxon>
        <taxon>Campylobacteraceae</taxon>
        <taxon>Campylobacter</taxon>
    </lineage>
</organism>
<dbReference type="InterPro" id="IPR002933">
    <property type="entry name" value="Peptidase_M20"/>
</dbReference>
<feature type="binding site" evidence="9">
    <location>
        <position position="379"/>
    </location>
    <ligand>
        <name>Zn(2+)</name>
        <dbReference type="ChEBI" id="CHEBI:29105"/>
        <label>2</label>
    </ligand>
</feature>
<dbReference type="InterPro" id="IPR036264">
    <property type="entry name" value="Bact_exopeptidase_dim_dom"/>
</dbReference>
<dbReference type="GO" id="GO:0045148">
    <property type="term" value="F:tripeptide aminopeptidase activity"/>
    <property type="evidence" value="ECO:0007669"/>
    <property type="project" value="UniProtKB-UniRule"/>
</dbReference>
<dbReference type="AlphaFoldDB" id="A0A381DJ15"/>
<feature type="binding site" evidence="9">
    <location>
        <position position="175"/>
    </location>
    <ligand>
        <name>Zn(2+)</name>
        <dbReference type="ChEBI" id="CHEBI:29105"/>
        <label>2</label>
    </ligand>
</feature>
<dbReference type="NCBIfam" id="NF003976">
    <property type="entry name" value="PRK05469.1"/>
    <property type="match status" value="1"/>
</dbReference>
<evidence type="ECO:0000256" key="8">
    <source>
        <dbReference type="PIRSR" id="PIRSR037215-1"/>
    </source>
</evidence>
<gene>
    <name evidence="11" type="primary">pepT</name>
    <name evidence="11" type="ORF">NCTC12475_00901</name>
</gene>
<keyword evidence="3 9" id="KW-0479">Metal-binding</keyword>
<name>A0A381DJ15_9BACT</name>
<dbReference type="PIRSF" id="PIRSF037215">
    <property type="entry name" value="Peptidase_M20B"/>
    <property type="match status" value="1"/>
</dbReference>
<dbReference type="InterPro" id="IPR010161">
    <property type="entry name" value="Peptidase_M20B"/>
</dbReference>
<dbReference type="RefSeq" id="WP_089183077.1">
    <property type="nucleotide sequence ID" value="NZ_CP043427.1"/>
</dbReference>
<feature type="binding site" evidence="9">
    <location>
        <position position="198"/>
    </location>
    <ligand>
        <name>Zn(2+)</name>
        <dbReference type="ChEBI" id="CHEBI:29105"/>
        <label>1</label>
    </ligand>
</feature>
<dbReference type="EMBL" id="UFVD01000001">
    <property type="protein sequence ID" value="SUX10694.1"/>
    <property type="molecule type" value="Genomic_DNA"/>
</dbReference>
<dbReference type="InterPro" id="IPR011650">
    <property type="entry name" value="Peptidase_M20_dimer"/>
</dbReference>